<evidence type="ECO:0000313" key="3">
    <source>
        <dbReference type="Proteomes" id="UP000663651"/>
    </source>
</evidence>
<dbReference type="InterPro" id="IPR035093">
    <property type="entry name" value="RelE/ParE_toxin_dom_sf"/>
</dbReference>
<dbReference type="RefSeq" id="WP_207162271.1">
    <property type="nucleotide sequence ID" value="NZ_CP071382.1"/>
</dbReference>
<dbReference type="PANTHER" id="PTHR38813:SF1">
    <property type="entry name" value="TOXIN RELE1-RELATED"/>
    <property type="match status" value="1"/>
</dbReference>
<reference evidence="2 3" key="1">
    <citation type="submission" date="2021-03" db="EMBL/GenBank/DDBJ databases">
        <title>Geobacter metallireducens gen. nov. sp. nov., a microorganism capable of coupling the complete oxidation of organic compounds to the reduction of iron and other metals.</title>
        <authorList>
            <person name="Li Y."/>
        </authorList>
    </citation>
    <scope>NUCLEOTIDE SEQUENCE [LARGE SCALE GENOMIC DNA]</scope>
    <source>
        <strain evidence="2 3">Jerry-YX</strain>
    </source>
</reference>
<dbReference type="InterPro" id="IPR052747">
    <property type="entry name" value="TA_system_RelE_toxin"/>
</dbReference>
<dbReference type="PANTHER" id="PTHR38813">
    <property type="match status" value="1"/>
</dbReference>
<dbReference type="Proteomes" id="UP000663651">
    <property type="component" value="Chromosome"/>
</dbReference>
<gene>
    <name evidence="2" type="ORF">JZM60_10195</name>
</gene>
<organism evidence="2 3">
    <name type="scientific">Geobacter benzoatilyticus</name>
    <dbReference type="NCBI Taxonomy" id="2815309"/>
    <lineage>
        <taxon>Bacteria</taxon>
        <taxon>Pseudomonadati</taxon>
        <taxon>Thermodesulfobacteriota</taxon>
        <taxon>Desulfuromonadia</taxon>
        <taxon>Geobacterales</taxon>
        <taxon>Geobacteraceae</taxon>
        <taxon>Geobacter</taxon>
    </lineage>
</organism>
<sequence>MAVYRIILKKSAVKELEAIPKRDLTKIVERIHSLADEPRPQGVEKLSAQERYRIRQGDYRIVYSIEDDVLTVCVVKVGHRREVYR</sequence>
<proteinExistence type="predicted"/>
<evidence type="ECO:0000256" key="1">
    <source>
        <dbReference type="ARBA" id="ARBA00022649"/>
    </source>
</evidence>
<evidence type="ECO:0000313" key="2">
    <source>
        <dbReference type="EMBL" id="QSV44541.1"/>
    </source>
</evidence>
<keyword evidence="1" id="KW-1277">Toxin-antitoxin system</keyword>
<accession>A0ABX7Q096</accession>
<name>A0ABX7Q096_9BACT</name>
<keyword evidence="3" id="KW-1185">Reference proteome</keyword>
<dbReference type="EMBL" id="CP071382">
    <property type="protein sequence ID" value="QSV44541.1"/>
    <property type="molecule type" value="Genomic_DNA"/>
</dbReference>
<protein>
    <submittedName>
        <fullName evidence="2">Type II toxin-antitoxin system RelE/ParE family toxin</fullName>
    </submittedName>
</protein>
<dbReference type="InterPro" id="IPR007712">
    <property type="entry name" value="RelE/ParE_toxin"/>
</dbReference>
<dbReference type="Pfam" id="PF05016">
    <property type="entry name" value="ParE_toxin"/>
    <property type="match status" value="1"/>
</dbReference>
<dbReference type="Gene3D" id="3.30.2310.20">
    <property type="entry name" value="RelE-like"/>
    <property type="match status" value="1"/>
</dbReference>
<dbReference type="SUPFAM" id="SSF143011">
    <property type="entry name" value="RelE-like"/>
    <property type="match status" value="1"/>
</dbReference>